<dbReference type="PANTHER" id="PTHR14950:SF37">
    <property type="entry name" value="ENDORIBONUCLEASE DICER"/>
    <property type="match status" value="1"/>
</dbReference>
<dbReference type="InterPro" id="IPR005034">
    <property type="entry name" value="Dicer_dimerisation"/>
</dbReference>
<evidence type="ECO:0000256" key="11">
    <source>
        <dbReference type="ARBA" id="ARBA00022806"/>
    </source>
</evidence>
<evidence type="ECO:0000256" key="2">
    <source>
        <dbReference type="ARBA" id="ARBA00001946"/>
    </source>
</evidence>
<dbReference type="PROSITE" id="PS51327">
    <property type="entry name" value="DICER_DSRBF"/>
    <property type="match status" value="1"/>
</dbReference>
<dbReference type="Pfam" id="PF20932">
    <property type="entry name" value="Dicer_dsRBD"/>
    <property type="match status" value="1"/>
</dbReference>
<evidence type="ECO:0000256" key="14">
    <source>
        <dbReference type="ARBA" id="ARBA00022989"/>
    </source>
</evidence>
<evidence type="ECO:0000256" key="3">
    <source>
        <dbReference type="ARBA" id="ARBA00004167"/>
    </source>
</evidence>
<dbReference type="Gene3D" id="3.40.50.300">
    <property type="entry name" value="P-loop containing nucleotide triphosphate hydrolases"/>
    <property type="match status" value="1"/>
</dbReference>
<dbReference type="InterPro" id="IPR048512">
    <property type="entry name" value="Dicer_platform"/>
</dbReference>
<keyword evidence="18" id="KW-0464">Manganese</keyword>
<dbReference type="GO" id="GO:0004530">
    <property type="term" value="F:deoxyribonuclease I activity"/>
    <property type="evidence" value="ECO:0007669"/>
    <property type="project" value="TreeGrafter"/>
</dbReference>
<dbReference type="Pfam" id="PF13927">
    <property type="entry name" value="Ig_3"/>
    <property type="match status" value="1"/>
</dbReference>
<dbReference type="PROSITE" id="PS50142">
    <property type="entry name" value="RNASE_3_2"/>
    <property type="match status" value="2"/>
</dbReference>
<evidence type="ECO:0000256" key="12">
    <source>
        <dbReference type="ARBA" id="ARBA00022840"/>
    </source>
</evidence>
<evidence type="ECO:0000256" key="20">
    <source>
        <dbReference type="PROSITE-ProRule" id="PRU00657"/>
    </source>
</evidence>
<keyword evidence="16" id="KW-1015">Disulfide bond</keyword>
<dbReference type="InterPro" id="IPR007110">
    <property type="entry name" value="Ig-like_dom"/>
</dbReference>
<dbReference type="GO" id="GO:0005737">
    <property type="term" value="C:cytoplasm"/>
    <property type="evidence" value="ECO:0007669"/>
    <property type="project" value="TreeGrafter"/>
</dbReference>
<evidence type="ECO:0000259" key="23">
    <source>
        <dbReference type="PROSITE" id="PS50821"/>
    </source>
</evidence>
<dbReference type="InterPro" id="IPR003598">
    <property type="entry name" value="Ig_sub2"/>
</dbReference>
<evidence type="ECO:0000256" key="4">
    <source>
        <dbReference type="ARBA" id="ARBA00022692"/>
    </source>
</evidence>
<feature type="domain" description="RNase III" evidence="22">
    <location>
        <begin position="1603"/>
        <end position="1761"/>
    </location>
</feature>
<keyword evidence="13" id="KW-0460">Magnesium</keyword>
<dbReference type="InterPro" id="IPR044441">
    <property type="entry name" value="DICER_DSRM"/>
</dbReference>
<evidence type="ECO:0000256" key="1">
    <source>
        <dbReference type="ARBA" id="ARBA00001936"/>
    </source>
</evidence>
<dbReference type="InterPro" id="IPR000999">
    <property type="entry name" value="RNase_III_dom"/>
</dbReference>
<dbReference type="InterPro" id="IPR013106">
    <property type="entry name" value="Ig_V-set"/>
</dbReference>
<dbReference type="SUPFAM" id="SSF48726">
    <property type="entry name" value="Immunoglobulin"/>
    <property type="match status" value="4"/>
</dbReference>
<gene>
    <name evidence="27" type="ORF">APZ42_013172</name>
</gene>
<evidence type="ECO:0000256" key="10">
    <source>
        <dbReference type="ARBA" id="ARBA00022801"/>
    </source>
</evidence>
<dbReference type="InterPro" id="IPR013783">
    <property type="entry name" value="Ig-like_fold"/>
</dbReference>
<keyword evidence="28" id="KW-1185">Reference proteome</keyword>
<dbReference type="InterPro" id="IPR003599">
    <property type="entry name" value="Ig_sub"/>
</dbReference>
<dbReference type="SUPFAM" id="SSF52540">
    <property type="entry name" value="P-loop containing nucleoside triphosphate hydrolases"/>
    <property type="match status" value="1"/>
</dbReference>
<keyword evidence="4" id="KW-0812">Transmembrane</keyword>
<keyword evidence="17" id="KW-0943">RNA-mediated gene silencing</keyword>
<keyword evidence="10" id="KW-0378">Hydrolase</keyword>
<reference evidence="27 28" key="1">
    <citation type="submission" date="2016-03" db="EMBL/GenBank/DDBJ databases">
        <title>EvidentialGene: Evidence-directed Construction of Genes on Genomes.</title>
        <authorList>
            <person name="Gilbert D.G."/>
            <person name="Choi J.-H."/>
            <person name="Mockaitis K."/>
            <person name="Colbourne J."/>
            <person name="Pfrender M."/>
        </authorList>
    </citation>
    <scope>NUCLEOTIDE SEQUENCE [LARGE SCALE GENOMIC DNA]</scope>
    <source>
        <strain evidence="27 28">Xinb3</strain>
        <tissue evidence="27">Complete organism</tissue>
    </source>
</reference>
<evidence type="ECO:0000259" key="25">
    <source>
        <dbReference type="PROSITE" id="PS51194"/>
    </source>
</evidence>
<dbReference type="FunFam" id="1.10.1520.10:FF:000005">
    <property type="entry name" value="Putative endoribonuclease dicer"/>
    <property type="match status" value="1"/>
</dbReference>
<dbReference type="GO" id="GO:0030422">
    <property type="term" value="P:siRNA processing"/>
    <property type="evidence" value="ECO:0007669"/>
    <property type="project" value="InterPro"/>
</dbReference>
<dbReference type="InterPro" id="IPR013162">
    <property type="entry name" value="CD80_C2-set"/>
</dbReference>
<keyword evidence="6" id="KW-0479">Metal-binding</keyword>
<dbReference type="GO" id="GO:0003723">
    <property type="term" value="F:RNA binding"/>
    <property type="evidence" value="ECO:0007669"/>
    <property type="project" value="UniProtKB-UniRule"/>
</dbReference>
<evidence type="ECO:0000259" key="24">
    <source>
        <dbReference type="PROSITE" id="PS50835"/>
    </source>
</evidence>
<dbReference type="STRING" id="35525.A0A162R374"/>
<feature type="region of interest" description="Disordered" evidence="21">
    <location>
        <begin position="42"/>
        <end position="68"/>
    </location>
</feature>
<dbReference type="InterPro" id="IPR027417">
    <property type="entry name" value="P-loop_NTPase"/>
</dbReference>
<comment type="subcellular location">
    <subcellularLocation>
        <location evidence="3">Membrane</location>
        <topology evidence="3">Single-pass membrane protein</topology>
    </subcellularLocation>
</comment>
<organism evidence="27 28">
    <name type="scientific">Daphnia magna</name>
    <dbReference type="NCBI Taxonomy" id="35525"/>
    <lineage>
        <taxon>Eukaryota</taxon>
        <taxon>Metazoa</taxon>
        <taxon>Ecdysozoa</taxon>
        <taxon>Arthropoda</taxon>
        <taxon>Crustacea</taxon>
        <taxon>Branchiopoda</taxon>
        <taxon>Diplostraca</taxon>
        <taxon>Cladocera</taxon>
        <taxon>Anomopoda</taxon>
        <taxon>Daphniidae</taxon>
        <taxon>Daphnia</taxon>
    </lineage>
</organism>
<dbReference type="InterPro" id="IPR036085">
    <property type="entry name" value="PAZ_dom_sf"/>
</dbReference>
<dbReference type="InterPro" id="IPR038248">
    <property type="entry name" value="Dicer_dimer_sf"/>
</dbReference>
<dbReference type="Gene3D" id="2.60.40.10">
    <property type="entry name" value="Immunoglobulins"/>
    <property type="match status" value="4"/>
</dbReference>
<evidence type="ECO:0000256" key="19">
    <source>
        <dbReference type="ARBA" id="ARBA00035116"/>
    </source>
</evidence>
<dbReference type="EMBL" id="LRGB01000243">
    <property type="protein sequence ID" value="KZS20190.1"/>
    <property type="molecule type" value="Genomic_DNA"/>
</dbReference>
<feature type="domain" description="RNase III" evidence="22">
    <location>
        <begin position="1419"/>
        <end position="1552"/>
    </location>
</feature>
<dbReference type="Pfam" id="PF08205">
    <property type="entry name" value="C2-set_2"/>
    <property type="match status" value="1"/>
</dbReference>
<dbReference type="GO" id="GO:0004386">
    <property type="term" value="F:helicase activity"/>
    <property type="evidence" value="ECO:0007669"/>
    <property type="project" value="UniProtKB-KW"/>
</dbReference>
<dbReference type="Pfam" id="PF03368">
    <property type="entry name" value="Dicer_dimer"/>
    <property type="match status" value="1"/>
</dbReference>
<dbReference type="FunFam" id="3.40.50.300:FF:002580">
    <property type="entry name" value="AGAP002836-PB"/>
    <property type="match status" value="1"/>
</dbReference>
<dbReference type="CDD" id="cd00593">
    <property type="entry name" value="RIBOc"/>
    <property type="match status" value="2"/>
</dbReference>
<dbReference type="Gene3D" id="2.170.260.10">
    <property type="entry name" value="paz domain"/>
    <property type="match status" value="1"/>
</dbReference>
<feature type="domain" description="Ig-like" evidence="24">
    <location>
        <begin position="108"/>
        <end position="222"/>
    </location>
</feature>
<accession>A0A162R374</accession>
<dbReference type="Pfam" id="PF07686">
    <property type="entry name" value="V-set"/>
    <property type="match status" value="1"/>
</dbReference>
<comment type="cofactor">
    <cofactor evidence="1">
        <name>Mn(2+)</name>
        <dbReference type="ChEBI" id="CHEBI:29035"/>
    </cofactor>
</comment>
<evidence type="ECO:0000256" key="16">
    <source>
        <dbReference type="ARBA" id="ARBA00023157"/>
    </source>
</evidence>
<feature type="domain" description="Ig-like" evidence="24">
    <location>
        <begin position="227"/>
        <end position="317"/>
    </location>
</feature>
<keyword evidence="7" id="KW-0677">Repeat</keyword>
<dbReference type="InterPro" id="IPR036389">
    <property type="entry name" value="RNase_III_sf"/>
</dbReference>
<feature type="domain" description="Helicase C-terminal" evidence="25">
    <location>
        <begin position="646"/>
        <end position="809"/>
    </location>
</feature>
<dbReference type="PANTHER" id="PTHR14950">
    <property type="entry name" value="DICER-RELATED"/>
    <property type="match status" value="1"/>
</dbReference>
<dbReference type="Pfam" id="PF00636">
    <property type="entry name" value="Ribonuclease_3"/>
    <property type="match status" value="2"/>
</dbReference>
<evidence type="ECO:0000256" key="15">
    <source>
        <dbReference type="ARBA" id="ARBA00023136"/>
    </source>
</evidence>
<evidence type="ECO:0000256" key="6">
    <source>
        <dbReference type="ARBA" id="ARBA00022723"/>
    </source>
</evidence>
<evidence type="ECO:0000313" key="28">
    <source>
        <dbReference type="Proteomes" id="UP000076858"/>
    </source>
</evidence>
<evidence type="ECO:0000259" key="22">
    <source>
        <dbReference type="PROSITE" id="PS50142"/>
    </source>
</evidence>
<dbReference type="SMART" id="SM00409">
    <property type="entry name" value="IG"/>
    <property type="match status" value="4"/>
</dbReference>
<evidence type="ECO:0000313" key="27">
    <source>
        <dbReference type="EMBL" id="KZS20190.1"/>
    </source>
</evidence>
<dbReference type="InterPro" id="IPR001650">
    <property type="entry name" value="Helicase_C-like"/>
</dbReference>
<dbReference type="PROSITE" id="PS51194">
    <property type="entry name" value="HELICASE_CTER"/>
    <property type="match status" value="1"/>
</dbReference>
<evidence type="ECO:0000259" key="26">
    <source>
        <dbReference type="PROSITE" id="PS51327"/>
    </source>
</evidence>
<keyword evidence="12" id="KW-0067">ATP-binding</keyword>
<dbReference type="SUPFAM" id="SSF69065">
    <property type="entry name" value="RNase III domain-like"/>
    <property type="match status" value="2"/>
</dbReference>
<keyword evidence="11" id="KW-0347">Helicase</keyword>
<dbReference type="GO" id="GO:0070578">
    <property type="term" value="C:RISC-loading complex"/>
    <property type="evidence" value="ECO:0007669"/>
    <property type="project" value="TreeGrafter"/>
</dbReference>
<evidence type="ECO:0000256" key="9">
    <source>
        <dbReference type="ARBA" id="ARBA00022759"/>
    </source>
</evidence>
<evidence type="ECO:0000256" key="7">
    <source>
        <dbReference type="ARBA" id="ARBA00022737"/>
    </source>
</evidence>
<dbReference type="SMART" id="SM00408">
    <property type="entry name" value="IGc2"/>
    <property type="match status" value="3"/>
</dbReference>
<dbReference type="SMART" id="SM00949">
    <property type="entry name" value="PAZ"/>
    <property type="match status" value="1"/>
</dbReference>
<proteinExistence type="inferred from homology"/>
<dbReference type="GO" id="GO:0016020">
    <property type="term" value="C:membrane"/>
    <property type="evidence" value="ECO:0007669"/>
    <property type="project" value="UniProtKB-SubCell"/>
</dbReference>
<evidence type="ECO:0000256" key="8">
    <source>
        <dbReference type="ARBA" id="ARBA00022741"/>
    </source>
</evidence>
<sequence length="1852" mass="210083">MNVPMATWVGTNDRKAVLSEDVANRDVFEWLHNSRGISRTRMAKLEPSHHRRRHQQEAETGAGSLNAIPPAKPRHVLHVVLLLLTLVACRPCHGHDPELFDMDNEDGPLVHVVSVVKGKTSLPCDITSADEDDQASLVLFYKDGASQSIYTYDARDKYASRPRHWSDDNVLGKRAFFSKLQSNRSSSGRLMIDNVHETDVGLYRCRVDFKRSPTRNSRVNLTVVVPPKLMKITNEKGVDVGDLIGPFDEGVTLILVCIVTGGNPMPDVTWWQEERMIDRHVEVRQYSENGVASNVLQFERLGRSDLRTRLSCHASNSLLAQPPLTKFVEIELNLKPLDVRILSSRQPLSSGKKYELTCQTTGSRPSPKVTWWKDGHLLRHSQETQYDGGNVTLSQLAVQLTPEDDGKKLVCRAENPVLGAASAIEDTWLLDVYYVPRVRLELGRNLQGDHIREGIDVYFNCHVTARPSGVRLVWRHQSKVLHHNVSAGVIISETSLVLQRVSRSATGRYTCHASNAEGEGSSAPFHLNVARKSRFCSFKIIIYSSAFSRKLGPRPIHHSAGSLLGPYGTNHTVSIFTKEIQRLGFQSTKVLQQGRFFQLVLNMLEKIGNVCEQIFGSLSPLERLRLFTTPHITRLMDILRRFGPQKSGQYIPLCSIVFVDRRSSANVLYHILRAASKCDPELSYLTPLFTMGQASGKPKGKMKEANHLNQSQTQIIRGFRDGSCNLLVATSVLEEGVDVRACNLVVRFDGIKTYCDYVQSKGRARSPNAFYIIMVPEDKLDDFLDTLSGFHSIEQSLLDPSSLTLSSVTEEEPVNRQIEEYWQTRIPPYCPVPGGPRITLLSSIGLLNWYCASLPSGGSPTALVPYWTMLEIGPHNWMELDAKCVDHLRGTSSKFPLYQCSILLPLNAPLREELISKIMPSKRLARQEVALQTCIRLHKLGELDDQHLLPLSKSIPIDEEDDDIFFNFDSNNPQENDFYPRGIASLFDQKLVAPYHLYLITYELENSSRAVQQEGVFNPNYAERRLGFLSSRRLPPVNPFGLFSPAGQFNVGFQEIHNHQPLSDVDIELCHRFQQFIFERILEFPEDEQYNREKCSYVIVPMNSANNQIDLDFIRHQLDSAVPDWQDHSPGDSNFYQVYRDAVVISQHNQAKGKSRYYYVNTIRRDLTPLSPFPNKAFPTYLDYYRDRYCIQIRNLQQSLLEVTKESLKSFNFLTPKYVNRKGAADKDTKLRGVIHFIPELCHVHRFPASMWRQSVWIPSIFYRLNSLLLADELRIEIQNETGLGHELSFLQSGVPCWEPLEIKVNSSVDVAKRIANDSGSKIQLVKEDVFGNKNGFSQNPLTLYDAIEDQMDLKHSLWNVDLFFSETNKSSTKVEKLKSKTNDYVNGEDHFAPTVEVQNVHFDDVVTKTLTGPSPGELLQSLTTSVANAGFNLERLEVIGDSILKLATSIHIYCKSPSHFHEGKMTHLRIKQVCNANLFKLGKSKSIPRFMVATKFLPKENWLSPCYFPNNVDSDVESLVKPNVKLWQRIRKKTIADSVEALFGLYLTLHGIKGALKVMRWMGVDVPDPGEGTFSFGGSTPHPLLVDFPQAELHLEDHLAGFDALERSINFRFRNRFYLLQAFSHASYHNNRMTSCYQRLEFLGDAVFDYLITKYLYETRLFQLTPGALSDMRSALVNNVTFAVLSVRNGFHRFLKHMVPDVHQSIDRFVQQQEMCDHAIPDEFSLVGTKDDPMAEDIEVPKVLGDIFESLVGAVFLDSDMSLDVVWRIFYPFVRDEIEACTRTVPKSPIRKLYEKYPGKVEFKSLGKLPDGRICVGVEIMNNGRLYKAVGRNTRIAKNTAAKYAISLLEN</sequence>
<dbReference type="Pfam" id="PF20931">
    <property type="entry name" value="Dicer_platform"/>
    <property type="match status" value="1"/>
</dbReference>
<dbReference type="InterPro" id="IPR036179">
    <property type="entry name" value="Ig-like_dom_sf"/>
</dbReference>
<dbReference type="Gene3D" id="3.30.160.380">
    <property type="entry name" value="Dicer dimerisation domain"/>
    <property type="match status" value="1"/>
</dbReference>
<comment type="caution">
    <text evidence="27">The sequence shown here is derived from an EMBL/GenBank/DDBJ whole genome shotgun (WGS) entry which is preliminary data.</text>
</comment>
<protein>
    <submittedName>
        <fullName evidence="27">Putative Endoribonuclease Dicer</fullName>
    </submittedName>
</protein>
<dbReference type="Pfam" id="PF00271">
    <property type="entry name" value="Helicase_C"/>
    <property type="match status" value="1"/>
</dbReference>
<comment type="cofactor">
    <cofactor evidence="2">
        <name>Mg(2+)</name>
        <dbReference type="ChEBI" id="CHEBI:18420"/>
    </cofactor>
</comment>
<evidence type="ECO:0000256" key="21">
    <source>
        <dbReference type="SAM" id="MobiDB-lite"/>
    </source>
</evidence>
<feature type="domain" description="Ig-like" evidence="24">
    <location>
        <begin position="322"/>
        <end position="431"/>
    </location>
</feature>
<dbReference type="GO" id="GO:0005634">
    <property type="term" value="C:nucleus"/>
    <property type="evidence" value="ECO:0007669"/>
    <property type="project" value="TreeGrafter"/>
</dbReference>
<keyword evidence="8" id="KW-0547">Nucleotide-binding</keyword>
<keyword evidence="9" id="KW-0255">Endonuclease</keyword>
<dbReference type="Pfam" id="PF02170">
    <property type="entry name" value="PAZ"/>
    <property type="match status" value="1"/>
</dbReference>
<name>A0A162R374_9CRUS</name>
<dbReference type="PROSITE" id="PS50835">
    <property type="entry name" value="IG_LIKE"/>
    <property type="match status" value="4"/>
</dbReference>
<dbReference type="GO" id="GO:0046872">
    <property type="term" value="F:metal ion binding"/>
    <property type="evidence" value="ECO:0007669"/>
    <property type="project" value="UniProtKB-KW"/>
</dbReference>
<dbReference type="InterPro" id="IPR003100">
    <property type="entry name" value="PAZ_dom"/>
</dbReference>
<dbReference type="Proteomes" id="UP000076858">
    <property type="component" value="Unassembled WGS sequence"/>
</dbReference>
<dbReference type="SMART" id="SM00535">
    <property type="entry name" value="RIBOc"/>
    <property type="match status" value="2"/>
</dbReference>
<evidence type="ECO:0000256" key="17">
    <source>
        <dbReference type="ARBA" id="ARBA00023158"/>
    </source>
</evidence>
<dbReference type="FunFam" id="1.10.1520.10:FF:000023">
    <property type="entry name" value="Endoribonuclease dcr-1"/>
    <property type="match status" value="1"/>
</dbReference>
<dbReference type="OrthoDB" id="416741at2759"/>
<evidence type="ECO:0000256" key="13">
    <source>
        <dbReference type="ARBA" id="ARBA00022842"/>
    </source>
</evidence>
<dbReference type="Gene3D" id="3.30.160.20">
    <property type="match status" value="1"/>
</dbReference>
<comment type="similarity">
    <text evidence="19">Belongs to the helicase family. Dicer subfamily.</text>
</comment>
<dbReference type="GO" id="GO:0005524">
    <property type="term" value="F:ATP binding"/>
    <property type="evidence" value="ECO:0007669"/>
    <property type="project" value="UniProtKB-KW"/>
</dbReference>
<dbReference type="SMART" id="SM00490">
    <property type="entry name" value="HELICc"/>
    <property type="match status" value="1"/>
</dbReference>
<keyword evidence="20" id="KW-0694">RNA-binding</keyword>
<dbReference type="GO" id="GO:0031054">
    <property type="term" value="P:pre-miRNA processing"/>
    <property type="evidence" value="ECO:0007669"/>
    <property type="project" value="InterPro"/>
</dbReference>
<feature type="domain" description="PAZ" evidence="23">
    <location>
        <begin position="1123"/>
        <end position="1246"/>
    </location>
</feature>
<evidence type="ECO:0000256" key="18">
    <source>
        <dbReference type="ARBA" id="ARBA00023211"/>
    </source>
</evidence>
<dbReference type="PROSITE" id="PS00517">
    <property type="entry name" value="RNASE_3_1"/>
    <property type="match status" value="1"/>
</dbReference>
<keyword evidence="15" id="KW-0472">Membrane</keyword>
<feature type="domain" description="Dicer dsRNA-binding fold" evidence="26">
    <location>
        <begin position="843"/>
        <end position="957"/>
    </location>
</feature>
<keyword evidence="14" id="KW-1133">Transmembrane helix</keyword>
<dbReference type="PROSITE" id="PS50821">
    <property type="entry name" value="PAZ"/>
    <property type="match status" value="1"/>
</dbReference>
<dbReference type="GO" id="GO:0004525">
    <property type="term" value="F:ribonuclease III activity"/>
    <property type="evidence" value="ECO:0007669"/>
    <property type="project" value="InterPro"/>
</dbReference>
<dbReference type="GO" id="GO:0006309">
    <property type="term" value="P:apoptotic DNA fragmentation"/>
    <property type="evidence" value="ECO:0007669"/>
    <property type="project" value="TreeGrafter"/>
</dbReference>
<dbReference type="CDD" id="cd00096">
    <property type="entry name" value="Ig"/>
    <property type="match status" value="1"/>
</dbReference>
<evidence type="ECO:0000256" key="5">
    <source>
        <dbReference type="ARBA" id="ARBA00022722"/>
    </source>
</evidence>
<keyword evidence="5" id="KW-0540">Nuclease</keyword>
<dbReference type="SUPFAM" id="SSF101690">
    <property type="entry name" value="PAZ domain"/>
    <property type="match status" value="1"/>
</dbReference>
<dbReference type="Gene3D" id="1.10.1520.10">
    <property type="entry name" value="Ribonuclease III domain"/>
    <property type="match status" value="2"/>
</dbReference>
<feature type="domain" description="Ig-like" evidence="24">
    <location>
        <begin position="436"/>
        <end position="528"/>
    </location>
</feature>